<keyword evidence="4" id="KW-0804">Transcription</keyword>
<name>A0A1X6ZMM4_9RHOB</name>
<dbReference type="Gene3D" id="1.10.260.40">
    <property type="entry name" value="lambda repressor-like DNA-binding domains"/>
    <property type="match status" value="1"/>
</dbReference>
<dbReference type="SUPFAM" id="SSF47413">
    <property type="entry name" value="lambda repressor-like DNA-binding domains"/>
    <property type="match status" value="1"/>
</dbReference>
<organism evidence="6 7">
    <name type="scientific">Ruegeria meonggei</name>
    <dbReference type="NCBI Taxonomy" id="1446476"/>
    <lineage>
        <taxon>Bacteria</taxon>
        <taxon>Pseudomonadati</taxon>
        <taxon>Pseudomonadota</taxon>
        <taxon>Alphaproteobacteria</taxon>
        <taxon>Rhodobacterales</taxon>
        <taxon>Roseobacteraceae</taxon>
        <taxon>Ruegeria</taxon>
    </lineage>
</organism>
<dbReference type="OrthoDB" id="5405994at2"/>
<evidence type="ECO:0000256" key="2">
    <source>
        <dbReference type="ARBA" id="ARBA00023015"/>
    </source>
</evidence>
<dbReference type="GO" id="GO:0003677">
    <property type="term" value="F:DNA binding"/>
    <property type="evidence" value="ECO:0007669"/>
    <property type="project" value="UniProtKB-KW"/>
</dbReference>
<evidence type="ECO:0000256" key="4">
    <source>
        <dbReference type="ARBA" id="ARBA00023163"/>
    </source>
</evidence>
<feature type="domain" description="Ner winged helix-turn-helix DNA-binding" evidence="5">
    <location>
        <begin position="13"/>
        <end position="78"/>
    </location>
</feature>
<comment type="similarity">
    <text evidence="1">Belongs to the ner transcriptional regulatory family.</text>
</comment>
<accession>A0A1X6ZMM4</accession>
<keyword evidence="3" id="KW-0238">DNA-binding</keyword>
<reference evidence="7" key="1">
    <citation type="submission" date="2017-03" db="EMBL/GenBank/DDBJ databases">
        <authorList>
            <person name="Rodrigo-Torres L."/>
            <person name="Arahal R.D."/>
            <person name="Lucena T."/>
        </authorList>
    </citation>
    <scope>NUCLEOTIDE SEQUENCE [LARGE SCALE GENOMIC DNA]</scope>
    <source>
        <strain evidence="7">CECT 8411</strain>
    </source>
</reference>
<sequence>MRHNDIPIDRARHARIKCELEIRGLKLTDLAQRIGVGASAVSSVSLGKSRSEKIEKYLASVLNQSVEELFPERYAQSEVAEEQSPGNAVNP</sequence>
<dbReference type="AlphaFoldDB" id="A0A1X6ZMM4"/>
<proteinExistence type="inferred from homology"/>
<dbReference type="InterPro" id="IPR038722">
    <property type="entry name" value="Ner_HTH_dom"/>
</dbReference>
<gene>
    <name evidence="6" type="ORF">RUM8411_02733</name>
</gene>
<keyword evidence="2" id="KW-0805">Transcription regulation</keyword>
<evidence type="ECO:0000313" key="6">
    <source>
        <dbReference type="EMBL" id="SLN56040.1"/>
    </source>
</evidence>
<evidence type="ECO:0000313" key="7">
    <source>
        <dbReference type="Proteomes" id="UP000193778"/>
    </source>
</evidence>
<evidence type="ECO:0000256" key="1">
    <source>
        <dbReference type="ARBA" id="ARBA00006157"/>
    </source>
</evidence>
<dbReference type="Proteomes" id="UP000193778">
    <property type="component" value="Unassembled WGS sequence"/>
</dbReference>
<keyword evidence="7" id="KW-1185">Reference proteome</keyword>
<dbReference type="EMBL" id="FWFP01000007">
    <property type="protein sequence ID" value="SLN56040.1"/>
    <property type="molecule type" value="Genomic_DNA"/>
</dbReference>
<dbReference type="RefSeq" id="WP_085823238.1">
    <property type="nucleotide sequence ID" value="NZ_FWFP01000007.1"/>
</dbReference>
<dbReference type="InterPro" id="IPR010982">
    <property type="entry name" value="Lambda_DNA-bd_dom_sf"/>
</dbReference>
<dbReference type="Pfam" id="PF13693">
    <property type="entry name" value="HTH_35"/>
    <property type="match status" value="1"/>
</dbReference>
<evidence type="ECO:0000259" key="5">
    <source>
        <dbReference type="Pfam" id="PF13693"/>
    </source>
</evidence>
<protein>
    <recommendedName>
        <fullName evidence="5">Ner winged helix-turn-helix DNA-binding domain-containing protein</fullName>
    </recommendedName>
</protein>
<dbReference type="InterPro" id="IPR001387">
    <property type="entry name" value="Cro/C1-type_HTH"/>
</dbReference>
<dbReference type="CDD" id="cd00093">
    <property type="entry name" value="HTH_XRE"/>
    <property type="match status" value="1"/>
</dbReference>
<evidence type="ECO:0000256" key="3">
    <source>
        <dbReference type="ARBA" id="ARBA00023125"/>
    </source>
</evidence>